<sequence length="51" mass="5904">AAHFMSKFTAEMVRKNHKTRLKCEAIGDKPISITWMKDKVAIKPQSDPRYV</sequence>
<keyword evidence="3" id="KW-1185">Reference proteome</keyword>
<gene>
    <name evidence="2" type="ORF">AVEN_249485_1</name>
</gene>
<accession>A0A4Y2WNB0</accession>
<dbReference type="OrthoDB" id="6417480at2759"/>
<feature type="domain" description="Immunoglobulin I-set" evidence="1">
    <location>
        <begin position="4"/>
        <end position="46"/>
    </location>
</feature>
<comment type="caution">
    <text evidence="2">The sequence shown here is derived from an EMBL/GenBank/DDBJ whole genome shotgun (WGS) entry which is preliminary data.</text>
</comment>
<dbReference type="AlphaFoldDB" id="A0A4Y2WNB0"/>
<dbReference type="Pfam" id="PF07679">
    <property type="entry name" value="I-set"/>
    <property type="match status" value="1"/>
</dbReference>
<evidence type="ECO:0000313" key="3">
    <source>
        <dbReference type="Proteomes" id="UP000499080"/>
    </source>
</evidence>
<protein>
    <recommendedName>
        <fullName evidence="1">Immunoglobulin I-set domain-containing protein</fullName>
    </recommendedName>
</protein>
<dbReference type="InterPro" id="IPR013098">
    <property type="entry name" value="Ig_I-set"/>
</dbReference>
<dbReference type="Proteomes" id="UP000499080">
    <property type="component" value="Unassembled WGS sequence"/>
</dbReference>
<dbReference type="InterPro" id="IPR036179">
    <property type="entry name" value="Ig-like_dom_sf"/>
</dbReference>
<dbReference type="InterPro" id="IPR013783">
    <property type="entry name" value="Ig-like_fold"/>
</dbReference>
<organism evidence="2 3">
    <name type="scientific">Araneus ventricosus</name>
    <name type="common">Orbweaver spider</name>
    <name type="synonym">Epeira ventricosa</name>
    <dbReference type="NCBI Taxonomy" id="182803"/>
    <lineage>
        <taxon>Eukaryota</taxon>
        <taxon>Metazoa</taxon>
        <taxon>Ecdysozoa</taxon>
        <taxon>Arthropoda</taxon>
        <taxon>Chelicerata</taxon>
        <taxon>Arachnida</taxon>
        <taxon>Araneae</taxon>
        <taxon>Araneomorphae</taxon>
        <taxon>Entelegynae</taxon>
        <taxon>Araneoidea</taxon>
        <taxon>Araneidae</taxon>
        <taxon>Araneus</taxon>
    </lineage>
</organism>
<feature type="non-terminal residue" evidence="2">
    <location>
        <position position="1"/>
    </location>
</feature>
<dbReference type="EMBL" id="BGPR01062846">
    <property type="protein sequence ID" value="GBO38196.1"/>
    <property type="molecule type" value="Genomic_DNA"/>
</dbReference>
<dbReference type="SUPFAM" id="SSF48726">
    <property type="entry name" value="Immunoglobulin"/>
    <property type="match status" value="1"/>
</dbReference>
<evidence type="ECO:0000259" key="1">
    <source>
        <dbReference type="Pfam" id="PF07679"/>
    </source>
</evidence>
<evidence type="ECO:0000313" key="2">
    <source>
        <dbReference type="EMBL" id="GBO38196.1"/>
    </source>
</evidence>
<name>A0A4Y2WNB0_ARAVE</name>
<dbReference type="Gene3D" id="2.60.40.10">
    <property type="entry name" value="Immunoglobulins"/>
    <property type="match status" value="1"/>
</dbReference>
<reference evidence="2 3" key="1">
    <citation type="journal article" date="2019" name="Sci. Rep.">
        <title>Orb-weaving spider Araneus ventricosus genome elucidates the spidroin gene catalogue.</title>
        <authorList>
            <person name="Kono N."/>
            <person name="Nakamura H."/>
            <person name="Ohtoshi R."/>
            <person name="Moran D.A.P."/>
            <person name="Shinohara A."/>
            <person name="Yoshida Y."/>
            <person name="Fujiwara M."/>
            <person name="Mori M."/>
            <person name="Tomita M."/>
            <person name="Arakawa K."/>
        </authorList>
    </citation>
    <scope>NUCLEOTIDE SEQUENCE [LARGE SCALE GENOMIC DNA]</scope>
</reference>
<proteinExistence type="predicted"/>